<feature type="transmembrane region" description="Helical" evidence="1">
    <location>
        <begin position="64"/>
        <end position="87"/>
    </location>
</feature>
<reference evidence="2" key="2">
    <citation type="journal article" date="2015" name="Data Brief">
        <title>Shoot transcriptome of the giant reed, Arundo donax.</title>
        <authorList>
            <person name="Barrero R.A."/>
            <person name="Guerrero F.D."/>
            <person name="Moolhuijzen P."/>
            <person name="Goolsby J.A."/>
            <person name="Tidwell J."/>
            <person name="Bellgard S.E."/>
            <person name="Bellgard M.I."/>
        </authorList>
    </citation>
    <scope>NUCLEOTIDE SEQUENCE</scope>
    <source>
        <tissue evidence="2">Shoot tissue taken approximately 20 cm above the soil surface</tissue>
    </source>
</reference>
<dbReference type="EMBL" id="GBRH01162774">
    <property type="protein sequence ID" value="JAE35122.1"/>
    <property type="molecule type" value="Transcribed_RNA"/>
</dbReference>
<accession>A0A0A9HEH2</accession>
<name>A0A0A9HEH2_ARUDO</name>
<feature type="transmembrane region" description="Helical" evidence="1">
    <location>
        <begin position="31"/>
        <end position="52"/>
    </location>
</feature>
<sequence>MTLPVTVAILPLCNWRWRSRLDLAFSFSGEYHAVCLLRFGGCFAFVPAVILARNRSEVYFYVYYVAKIIAGIFCEGSMHCLCLAYVVQISPKQFCT</sequence>
<organism evidence="2">
    <name type="scientific">Arundo donax</name>
    <name type="common">Giant reed</name>
    <name type="synonym">Donax arundinaceus</name>
    <dbReference type="NCBI Taxonomy" id="35708"/>
    <lineage>
        <taxon>Eukaryota</taxon>
        <taxon>Viridiplantae</taxon>
        <taxon>Streptophyta</taxon>
        <taxon>Embryophyta</taxon>
        <taxon>Tracheophyta</taxon>
        <taxon>Spermatophyta</taxon>
        <taxon>Magnoliopsida</taxon>
        <taxon>Liliopsida</taxon>
        <taxon>Poales</taxon>
        <taxon>Poaceae</taxon>
        <taxon>PACMAD clade</taxon>
        <taxon>Arundinoideae</taxon>
        <taxon>Arundineae</taxon>
        <taxon>Arundo</taxon>
    </lineage>
</organism>
<protein>
    <submittedName>
        <fullName evidence="2">Uncharacterized protein</fullName>
    </submittedName>
</protein>
<reference evidence="2" key="1">
    <citation type="submission" date="2014-09" db="EMBL/GenBank/DDBJ databases">
        <authorList>
            <person name="Magalhaes I.L.F."/>
            <person name="Oliveira U."/>
            <person name="Santos F.R."/>
            <person name="Vidigal T.H.D.A."/>
            <person name="Brescovit A.D."/>
            <person name="Santos A.J."/>
        </authorList>
    </citation>
    <scope>NUCLEOTIDE SEQUENCE</scope>
    <source>
        <tissue evidence="2">Shoot tissue taken approximately 20 cm above the soil surface</tissue>
    </source>
</reference>
<proteinExistence type="predicted"/>
<keyword evidence="1" id="KW-0812">Transmembrane</keyword>
<keyword evidence="1" id="KW-1133">Transmembrane helix</keyword>
<keyword evidence="1" id="KW-0472">Membrane</keyword>
<evidence type="ECO:0000313" key="2">
    <source>
        <dbReference type="EMBL" id="JAE35122.1"/>
    </source>
</evidence>
<evidence type="ECO:0000256" key="1">
    <source>
        <dbReference type="SAM" id="Phobius"/>
    </source>
</evidence>
<dbReference type="AlphaFoldDB" id="A0A0A9HEH2"/>